<name>A0AAV4U6M8_CAEEX</name>
<keyword evidence="3" id="KW-1185">Reference proteome</keyword>
<evidence type="ECO:0000313" key="3">
    <source>
        <dbReference type="Proteomes" id="UP001054945"/>
    </source>
</evidence>
<sequence length="111" mass="12648">MNTWNIVALTLALWGSELKALSSKHDKTEGNFFIFVMGAVKWTDDGLKIFHITMENFSVPQRKLNFWMPQKFGMTLIGKIALYSHILSNPTEELSGLKDVCTFPPELSVQR</sequence>
<dbReference type="AlphaFoldDB" id="A0AAV4U6M8"/>
<dbReference type="Proteomes" id="UP001054945">
    <property type="component" value="Unassembled WGS sequence"/>
</dbReference>
<feature type="chain" id="PRO_5043427906" evidence="1">
    <location>
        <begin position="21"/>
        <end position="111"/>
    </location>
</feature>
<accession>A0AAV4U6M8</accession>
<gene>
    <name evidence="2" type="ORF">CEXT_628721</name>
</gene>
<organism evidence="2 3">
    <name type="scientific">Caerostris extrusa</name>
    <name type="common">Bark spider</name>
    <name type="synonym">Caerostris bankana</name>
    <dbReference type="NCBI Taxonomy" id="172846"/>
    <lineage>
        <taxon>Eukaryota</taxon>
        <taxon>Metazoa</taxon>
        <taxon>Ecdysozoa</taxon>
        <taxon>Arthropoda</taxon>
        <taxon>Chelicerata</taxon>
        <taxon>Arachnida</taxon>
        <taxon>Araneae</taxon>
        <taxon>Araneomorphae</taxon>
        <taxon>Entelegynae</taxon>
        <taxon>Araneoidea</taxon>
        <taxon>Araneidae</taxon>
        <taxon>Caerostris</taxon>
    </lineage>
</organism>
<protein>
    <submittedName>
        <fullName evidence="2">Uncharacterized protein</fullName>
    </submittedName>
</protein>
<reference evidence="2 3" key="1">
    <citation type="submission" date="2021-06" db="EMBL/GenBank/DDBJ databases">
        <title>Caerostris extrusa draft genome.</title>
        <authorList>
            <person name="Kono N."/>
            <person name="Arakawa K."/>
        </authorList>
    </citation>
    <scope>NUCLEOTIDE SEQUENCE [LARGE SCALE GENOMIC DNA]</scope>
</reference>
<comment type="caution">
    <text evidence="2">The sequence shown here is derived from an EMBL/GenBank/DDBJ whole genome shotgun (WGS) entry which is preliminary data.</text>
</comment>
<feature type="signal peptide" evidence="1">
    <location>
        <begin position="1"/>
        <end position="20"/>
    </location>
</feature>
<keyword evidence="1" id="KW-0732">Signal</keyword>
<dbReference type="EMBL" id="BPLR01012367">
    <property type="protein sequence ID" value="GIY53464.1"/>
    <property type="molecule type" value="Genomic_DNA"/>
</dbReference>
<evidence type="ECO:0000256" key="1">
    <source>
        <dbReference type="SAM" id="SignalP"/>
    </source>
</evidence>
<proteinExistence type="predicted"/>
<evidence type="ECO:0000313" key="2">
    <source>
        <dbReference type="EMBL" id="GIY53464.1"/>
    </source>
</evidence>